<evidence type="ECO:0000256" key="3">
    <source>
        <dbReference type="ARBA" id="ARBA00023125"/>
    </source>
</evidence>
<dbReference type="InterPro" id="IPR001138">
    <property type="entry name" value="Zn2Cys6_DnaBD"/>
</dbReference>
<keyword evidence="4" id="KW-0804">Transcription</keyword>
<evidence type="ECO:0000313" key="9">
    <source>
        <dbReference type="Proteomes" id="UP001152646"/>
    </source>
</evidence>
<proteinExistence type="predicted"/>
<feature type="domain" description="Zn(2)-C6 fungal-type" evidence="7">
    <location>
        <begin position="27"/>
        <end position="56"/>
    </location>
</feature>
<dbReference type="Pfam" id="PF04082">
    <property type="entry name" value="Fungal_trans"/>
    <property type="match status" value="1"/>
</dbReference>
<reference evidence="8" key="1">
    <citation type="submission" date="2021-07" db="EMBL/GenBank/DDBJ databases">
        <authorList>
            <person name="Branca A.L. A."/>
        </authorList>
    </citation>
    <scope>NUCLEOTIDE SEQUENCE</scope>
</reference>
<dbReference type="InterPro" id="IPR007219">
    <property type="entry name" value="XnlR_reg_dom"/>
</dbReference>
<dbReference type="GO" id="GO:0006351">
    <property type="term" value="P:DNA-templated transcription"/>
    <property type="evidence" value="ECO:0007669"/>
    <property type="project" value="InterPro"/>
</dbReference>
<dbReference type="GO" id="GO:0000978">
    <property type="term" value="F:RNA polymerase II cis-regulatory region sequence-specific DNA binding"/>
    <property type="evidence" value="ECO:0007669"/>
    <property type="project" value="TreeGrafter"/>
</dbReference>
<dbReference type="Proteomes" id="UP001152646">
    <property type="component" value="Unassembled WGS sequence"/>
</dbReference>
<feature type="region of interest" description="Disordered" evidence="6">
    <location>
        <begin position="85"/>
        <end position="124"/>
    </location>
</feature>
<dbReference type="PROSITE" id="PS50048">
    <property type="entry name" value="ZN2_CY6_FUNGAL_2"/>
    <property type="match status" value="1"/>
</dbReference>
<evidence type="ECO:0000259" key="7">
    <source>
        <dbReference type="PROSITE" id="PS50048"/>
    </source>
</evidence>
<dbReference type="Gene3D" id="4.10.240.10">
    <property type="entry name" value="Zn(2)-C6 fungal-type DNA-binding domain"/>
    <property type="match status" value="1"/>
</dbReference>
<dbReference type="AlphaFoldDB" id="A0A9W4NG54"/>
<dbReference type="SMART" id="SM00066">
    <property type="entry name" value="GAL4"/>
    <property type="match status" value="1"/>
</dbReference>
<dbReference type="InterPro" id="IPR051127">
    <property type="entry name" value="Fungal_SecMet_Regulators"/>
</dbReference>
<evidence type="ECO:0000313" key="8">
    <source>
        <dbReference type="EMBL" id="CAG8362440.1"/>
    </source>
</evidence>
<name>A0A9W4NG54_9EURO</name>
<keyword evidence="1" id="KW-0479">Metal-binding</keyword>
<dbReference type="PANTHER" id="PTHR47424">
    <property type="entry name" value="REGULATORY PROTEIN GAL4"/>
    <property type="match status" value="1"/>
</dbReference>
<evidence type="ECO:0000256" key="4">
    <source>
        <dbReference type="ARBA" id="ARBA00023163"/>
    </source>
</evidence>
<evidence type="ECO:0000256" key="1">
    <source>
        <dbReference type="ARBA" id="ARBA00022723"/>
    </source>
</evidence>
<dbReference type="InterPro" id="IPR036864">
    <property type="entry name" value="Zn2-C6_fun-type_DNA-bd_sf"/>
</dbReference>
<accession>A0A9W4NG54</accession>
<keyword evidence="3" id="KW-0238">DNA-binding</keyword>
<comment type="caution">
    <text evidence="8">The sequence shown here is derived from an EMBL/GenBank/DDBJ whole genome shotgun (WGS) entry which is preliminary data.</text>
</comment>
<dbReference type="SUPFAM" id="SSF57701">
    <property type="entry name" value="Zn2/Cys6 DNA-binding domain"/>
    <property type="match status" value="1"/>
</dbReference>
<dbReference type="CDD" id="cd00067">
    <property type="entry name" value="GAL4"/>
    <property type="match status" value="1"/>
</dbReference>
<dbReference type="GO" id="GO:0005634">
    <property type="term" value="C:nucleus"/>
    <property type="evidence" value="ECO:0007669"/>
    <property type="project" value="TreeGrafter"/>
</dbReference>
<dbReference type="GO" id="GO:0008270">
    <property type="term" value="F:zinc ion binding"/>
    <property type="evidence" value="ECO:0007669"/>
    <property type="project" value="InterPro"/>
</dbReference>
<evidence type="ECO:0000256" key="5">
    <source>
        <dbReference type="ARBA" id="ARBA00023242"/>
    </source>
</evidence>
<sequence>MTLQARISRQDDQKAQRRQKRIQVARACDGCRLRRTKCDNQTPCSNCVTREQTCSNSGALKVSTLTQATEEIESLRRRVRQLEEELKQRPDHNPPTPAGSSPSLAFTPRNDHGGRSRNYWPGTQLRPARASNDTWLGPSSLQFFIQRLGAFLTFNLQQAHSTQHLLPISASDNQLLNRPTVRSHANPTKQLISPTGEPPTEGVYLNPIQEEYFINLFWQTFHTALFPIVDEAQFKEHYQSLWTGGKERAPSALVDIIIAMCMQYGISALPADAQGLLVEGQDALVAGRWHYWRGQTLLSYELESPSLSTLQCHLLCAVYLCGGSFHNMMNNAVSTAVCTAHMLGLHLDPPSDMSHRECELRKRLWWAVYVMDSKSNMKLGRPFMLRDSHSMPSLPNDGLDAARTSGSMFAPIGDNATWLSFNLHQIKLYMKARAAYTSYYDQDLPLSTGQTVWDDPSILEASAEILPLHIQGLQDWVNGVPDALKLNRQNNGTPLSTDGTRLLIEGFLPPWLQRQRVLLELTYHHLSVNLYRPFISFSSRPQPGSLAEEIAMRCASHAIMLSKITQQILAETSILDGWHEAFHSQWNAAMSLIGFIVVYPNASFTTEARAAVNLAVSVFDDFGIKFEVAKNAACIMRELCVKVDFLMDRSQLQLDFLVMGSFDNSTNHPGGIMSHGFASGPDDGRSSPIGPDTIHSFGSEFFDMAVDIDFWNDPGTLWPEFDNFVSHQDHWRLEEMEAV</sequence>
<dbReference type="EMBL" id="CAJVPA010000144">
    <property type="protein sequence ID" value="CAG8362440.1"/>
    <property type="molecule type" value="Genomic_DNA"/>
</dbReference>
<evidence type="ECO:0000256" key="6">
    <source>
        <dbReference type="SAM" id="MobiDB-lite"/>
    </source>
</evidence>
<dbReference type="PANTHER" id="PTHR47424:SF12">
    <property type="entry name" value="TRANSCRIPTION FACTOR ASQA"/>
    <property type="match status" value="1"/>
</dbReference>
<gene>
    <name evidence="8" type="ORF">PSALAMII_LOCUS4009</name>
</gene>
<dbReference type="SMART" id="SM00906">
    <property type="entry name" value="Fungal_trans"/>
    <property type="match status" value="1"/>
</dbReference>
<organism evidence="8 9">
    <name type="scientific">Penicillium salamii</name>
    <dbReference type="NCBI Taxonomy" id="1612424"/>
    <lineage>
        <taxon>Eukaryota</taxon>
        <taxon>Fungi</taxon>
        <taxon>Dikarya</taxon>
        <taxon>Ascomycota</taxon>
        <taxon>Pezizomycotina</taxon>
        <taxon>Eurotiomycetes</taxon>
        <taxon>Eurotiomycetidae</taxon>
        <taxon>Eurotiales</taxon>
        <taxon>Aspergillaceae</taxon>
        <taxon>Penicillium</taxon>
    </lineage>
</organism>
<dbReference type="CDD" id="cd12148">
    <property type="entry name" value="fungal_TF_MHR"/>
    <property type="match status" value="1"/>
</dbReference>
<dbReference type="Pfam" id="PF00172">
    <property type="entry name" value="Zn_clus"/>
    <property type="match status" value="1"/>
</dbReference>
<dbReference type="PROSITE" id="PS00463">
    <property type="entry name" value="ZN2_CY6_FUNGAL_1"/>
    <property type="match status" value="1"/>
</dbReference>
<evidence type="ECO:0000256" key="2">
    <source>
        <dbReference type="ARBA" id="ARBA00023015"/>
    </source>
</evidence>
<protein>
    <recommendedName>
        <fullName evidence="7">Zn(2)-C6 fungal-type domain-containing protein</fullName>
    </recommendedName>
</protein>
<dbReference type="OrthoDB" id="2283488at2759"/>
<keyword evidence="5" id="KW-0539">Nucleus</keyword>
<dbReference type="GO" id="GO:0000981">
    <property type="term" value="F:DNA-binding transcription factor activity, RNA polymerase II-specific"/>
    <property type="evidence" value="ECO:0007669"/>
    <property type="project" value="InterPro"/>
</dbReference>
<dbReference type="GO" id="GO:0000435">
    <property type="term" value="P:positive regulation of transcription from RNA polymerase II promoter by galactose"/>
    <property type="evidence" value="ECO:0007669"/>
    <property type="project" value="TreeGrafter"/>
</dbReference>
<keyword evidence="2" id="KW-0805">Transcription regulation</keyword>